<feature type="region of interest" description="Disordered" evidence="6">
    <location>
        <begin position="1"/>
        <end position="41"/>
    </location>
</feature>
<evidence type="ECO:0000256" key="5">
    <source>
        <dbReference type="ARBA" id="ARBA00022842"/>
    </source>
</evidence>
<dbReference type="PANTHER" id="PTHR43758:SF2">
    <property type="entry name" value="OXIDIZED PURINE NUCLEOSIDE TRIPHOSPHATE HYDROLASE"/>
    <property type="match status" value="1"/>
</dbReference>
<dbReference type="InterPro" id="IPR000086">
    <property type="entry name" value="NUDIX_hydrolase_dom"/>
</dbReference>
<keyword evidence="3" id="KW-0479">Metal-binding</keyword>
<dbReference type="SUPFAM" id="SSF55811">
    <property type="entry name" value="Nudix"/>
    <property type="match status" value="1"/>
</dbReference>
<dbReference type="GO" id="GO:0005737">
    <property type="term" value="C:cytoplasm"/>
    <property type="evidence" value="ECO:0007669"/>
    <property type="project" value="TreeGrafter"/>
</dbReference>
<sequence>MASTARTTTSRTRTSLLDHVFHEGPRASRSRPFRRSGRKPMRSSRLMTSLFLVRDDQVLLLYRRGSRAIANSWVGIGGHLEPDEMSDPAAGVVRELEEEIGVGADQISGLALRYVSLRDTGAELRHTYYFTAALGRDVRVPSSCAEGDLRWFDLTMDPAELEMPPTARVALAHWLRSGRHDDGLRFIALGAPLL</sequence>
<evidence type="ECO:0000313" key="9">
    <source>
        <dbReference type="Proteomes" id="UP000295124"/>
    </source>
</evidence>
<evidence type="ECO:0000256" key="4">
    <source>
        <dbReference type="ARBA" id="ARBA00022801"/>
    </source>
</evidence>
<protein>
    <submittedName>
        <fullName evidence="8">NUDIX domain-containing protein</fullName>
    </submittedName>
</protein>
<proteinExistence type="inferred from homology"/>
<feature type="compositionally biased region" description="Basic residues" evidence="6">
    <location>
        <begin position="28"/>
        <end position="41"/>
    </location>
</feature>
<gene>
    <name evidence="8" type="ORF">E1263_33880</name>
</gene>
<dbReference type="GO" id="GO:0016818">
    <property type="term" value="F:hydrolase activity, acting on acid anhydrides, in phosphorus-containing anhydrides"/>
    <property type="evidence" value="ECO:0007669"/>
    <property type="project" value="TreeGrafter"/>
</dbReference>
<evidence type="ECO:0000256" key="2">
    <source>
        <dbReference type="ARBA" id="ARBA00005582"/>
    </source>
</evidence>
<feature type="compositionally biased region" description="Low complexity" evidence="6">
    <location>
        <begin position="1"/>
        <end position="15"/>
    </location>
</feature>
<reference evidence="8 9" key="1">
    <citation type="submission" date="2019-03" db="EMBL/GenBank/DDBJ databases">
        <title>Draft genome sequences of novel Actinobacteria.</title>
        <authorList>
            <person name="Sahin N."/>
            <person name="Ay H."/>
            <person name="Saygin H."/>
        </authorList>
    </citation>
    <scope>NUCLEOTIDE SEQUENCE [LARGE SCALE GENOMIC DNA]</scope>
    <source>
        <strain evidence="8 9">JCM 13523</strain>
    </source>
</reference>
<dbReference type="Pfam" id="PF00293">
    <property type="entry name" value="NUDIX"/>
    <property type="match status" value="1"/>
</dbReference>
<dbReference type="PROSITE" id="PS51462">
    <property type="entry name" value="NUDIX"/>
    <property type="match status" value="1"/>
</dbReference>
<dbReference type="Gene3D" id="3.90.79.10">
    <property type="entry name" value="Nucleoside Triphosphate Pyrophosphohydrolase"/>
    <property type="match status" value="1"/>
</dbReference>
<dbReference type="PANTHER" id="PTHR43758">
    <property type="entry name" value="7,8-DIHYDRO-8-OXOGUANINE TRIPHOSPHATASE"/>
    <property type="match status" value="1"/>
</dbReference>
<keyword evidence="9" id="KW-1185">Reference proteome</keyword>
<name>A0A4R4YRV6_9ACTN</name>
<keyword evidence="5" id="KW-0460">Magnesium</keyword>
<keyword evidence="4" id="KW-0378">Hydrolase</keyword>
<comment type="cofactor">
    <cofactor evidence="1">
        <name>Mg(2+)</name>
        <dbReference type="ChEBI" id="CHEBI:18420"/>
    </cofactor>
</comment>
<organism evidence="8 9">
    <name type="scientific">Kribbella antibiotica</name>
    <dbReference type="NCBI Taxonomy" id="190195"/>
    <lineage>
        <taxon>Bacteria</taxon>
        <taxon>Bacillati</taxon>
        <taxon>Actinomycetota</taxon>
        <taxon>Actinomycetes</taxon>
        <taxon>Propionibacteriales</taxon>
        <taxon>Kribbellaceae</taxon>
        <taxon>Kribbella</taxon>
    </lineage>
</organism>
<comment type="similarity">
    <text evidence="2">Belongs to the Nudix hydrolase family.</text>
</comment>
<dbReference type="AlphaFoldDB" id="A0A4R4YRV6"/>
<dbReference type="OrthoDB" id="161692at2"/>
<feature type="domain" description="Nudix hydrolase" evidence="7">
    <location>
        <begin position="43"/>
        <end position="177"/>
    </location>
</feature>
<comment type="caution">
    <text evidence="8">The sequence shown here is derived from an EMBL/GenBank/DDBJ whole genome shotgun (WGS) entry which is preliminary data.</text>
</comment>
<dbReference type="GO" id="GO:0046872">
    <property type="term" value="F:metal ion binding"/>
    <property type="evidence" value="ECO:0007669"/>
    <property type="project" value="UniProtKB-KW"/>
</dbReference>
<evidence type="ECO:0000259" key="7">
    <source>
        <dbReference type="PROSITE" id="PS51462"/>
    </source>
</evidence>
<dbReference type="EMBL" id="SMKX01000145">
    <property type="protein sequence ID" value="TDD47971.1"/>
    <property type="molecule type" value="Genomic_DNA"/>
</dbReference>
<dbReference type="Proteomes" id="UP000295124">
    <property type="component" value="Unassembled WGS sequence"/>
</dbReference>
<dbReference type="InterPro" id="IPR015797">
    <property type="entry name" value="NUDIX_hydrolase-like_dom_sf"/>
</dbReference>
<accession>A0A4R4YRV6</accession>
<evidence type="ECO:0000256" key="6">
    <source>
        <dbReference type="SAM" id="MobiDB-lite"/>
    </source>
</evidence>
<evidence type="ECO:0000256" key="3">
    <source>
        <dbReference type="ARBA" id="ARBA00022723"/>
    </source>
</evidence>
<evidence type="ECO:0000313" key="8">
    <source>
        <dbReference type="EMBL" id="TDD47971.1"/>
    </source>
</evidence>
<evidence type="ECO:0000256" key="1">
    <source>
        <dbReference type="ARBA" id="ARBA00001946"/>
    </source>
</evidence>